<gene>
    <name evidence="2" type="ORF">COU95_02935</name>
</gene>
<proteinExistence type="predicted"/>
<dbReference type="Proteomes" id="UP000231474">
    <property type="component" value="Unassembled WGS sequence"/>
</dbReference>
<organism evidence="2 3">
    <name type="scientific">Candidatus Shapirobacteria bacterium CG10_big_fil_rev_8_21_14_0_10_40_9</name>
    <dbReference type="NCBI Taxonomy" id="1974888"/>
    <lineage>
        <taxon>Bacteria</taxon>
        <taxon>Candidatus Shapironibacteriota</taxon>
    </lineage>
</organism>
<evidence type="ECO:0000313" key="3">
    <source>
        <dbReference type="Proteomes" id="UP000231474"/>
    </source>
</evidence>
<keyword evidence="1" id="KW-1133">Transmembrane helix</keyword>
<evidence type="ECO:0000256" key="1">
    <source>
        <dbReference type="SAM" id="Phobius"/>
    </source>
</evidence>
<protein>
    <submittedName>
        <fullName evidence="2">Uncharacterized protein</fullName>
    </submittedName>
</protein>
<keyword evidence="1" id="KW-0472">Membrane</keyword>
<reference evidence="3" key="1">
    <citation type="submission" date="2017-09" db="EMBL/GenBank/DDBJ databases">
        <title>Depth-based differentiation of microbial function through sediment-hosted aquifers and enrichment of novel symbionts in the deep terrestrial subsurface.</title>
        <authorList>
            <person name="Probst A.J."/>
            <person name="Ladd B."/>
            <person name="Jarett J.K."/>
            <person name="Geller-Mcgrath D.E."/>
            <person name="Sieber C.M.K."/>
            <person name="Emerson J.B."/>
            <person name="Anantharaman K."/>
            <person name="Thomas B.C."/>
            <person name="Malmstrom R."/>
            <person name="Stieglmeier M."/>
            <person name="Klingl A."/>
            <person name="Woyke T."/>
            <person name="Ryan C.M."/>
            <person name="Banfield J.F."/>
        </authorList>
    </citation>
    <scope>NUCLEOTIDE SEQUENCE [LARGE SCALE GENOMIC DNA]</scope>
</reference>
<accession>A0A2M8L341</accession>
<feature type="transmembrane region" description="Helical" evidence="1">
    <location>
        <begin position="42"/>
        <end position="67"/>
    </location>
</feature>
<feature type="transmembrane region" description="Helical" evidence="1">
    <location>
        <begin position="16"/>
        <end position="36"/>
    </location>
</feature>
<keyword evidence="1" id="KW-0812">Transmembrane</keyword>
<name>A0A2M8L341_9BACT</name>
<sequence length="70" mass="7849">MRRTGLPKLRLPWSKVLLFLAGIIITVELLGLAQIQPPGHQFSFFCTTVGFVLFCGVLVRLIGALWCDYL</sequence>
<dbReference type="EMBL" id="PFEK01000057">
    <property type="protein sequence ID" value="PJE67340.1"/>
    <property type="molecule type" value="Genomic_DNA"/>
</dbReference>
<comment type="caution">
    <text evidence="2">The sequence shown here is derived from an EMBL/GenBank/DDBJ whole genome shotgun (WGS) entry which is preliminary data.</text>
</comment>
<evidence type="ECO:0000313" key="2">
    <source>
        <dbReference type="EMBL" id="PJE67340.1"/>
    </source>
</evidence>
<dbReference type="AlphaFoldDB" id="A0A2M8L341"/>